<dbReference type="Gene3D" id="2.30.29.30">
    <property type="entry name" value="Pleckstrin-homology domain (PH domain)/Phosphotyrosine-binding domain (PTB)"/>
    <property type="match status" value="1"/>
</dbReference>
<reference evidence="3 4" key="1">
    <citation type="journal article" date="2023" name="Sci. Data">
        <title>Genome assembly of the Korean intertidal mud-creeper Batillaria attramentaria.</title>
        <authorList>
            <person name="Patra A.K."/>
            <person name="Ho P.T."/>
            <person name="Jun S."/>
            <person name="Lee S.J."/>
            <person name="Kim Y."/>
            <person name="Won Y.J."/>
        </authorList>
    </citation>
    <scope>NUCLEOTIDE SEQUENCE [LARGE SCALE GENOMIC DNA]</scope>
    <source>
        <strain evidence="3">Wonlab-2016</strain>
    </source>
</reference>
<accession>A0ABD0J8F9</accession>
<comment type="caution">
    <text evidence="3">The sequence shown here is derived from an EMBL/GenBank/DDBJ whole genome shotgun (WGS) entry which is preliminary data.</text>
</comment>
<dbReference type="PROSITE" id="PS01179">
    <property type="entry name" value="PID"/>
    <property type="match status" value="1"/>
</dbReference>
<name>A0ABD0J8F9_9CAEN</name>
<proteinExistence type="predicted"/>
<evidence type="ECO:0000256" key="1">
    <source>
        <dbReference type="SAM" id="MobiDB-lite"/>
    </source>
</evidence>
<evidence type="ECO:0000313" key="3">
    <source>
        <dbReference type="EMBL" id="KAK7464556.1"/>
    </source>
</evidence>
<dbReference type="AlphaFoldDB" id="A0ABD0J8F9"/>
<evidence type="ECO:0000259" key="2">
    <source>
        <dbReference type="PROSITE" id="PS01179"/>
    </source>
</evidence>
<feature type="compositionally biased region" description="Acidic residues" evidence="1">
    <location>
        <begin position="180"/>
        <end position="193"/>
    </location>
</feature>
<organism evidence="3 4">
    <name type="scientific">Batillaria attramentaria</name>
    <dbReference type="NCBI Taxonomy" id="370345"/>
    <lineage>
        <taxon>Eukaryota</taxon>
        <taxon>Metazoa</taxon>
        <taxon>Spiralia</taxon>
        <taxon>Lophotrochozoa</taxon>
        <taxon>Mollusca</taxon>
        <taxon>Gastropoda</taxon>
        <taxon>Caenogastropoda</taxon>
        <taxon>Sorbeoconcha</taxon>
        <taxon>Cerithioidea</taxon>
        <taxon>Batillariidae</taxon>
        <taxon>Batillaria</taxon>
    </lineage>
</organism>
<feature type="region of interest" description="Disordered" evidence="1">
    <location>
        <begin position="99"/>
        <end position="118"/>
    </location>
</feature>
<feature type="domain" description="PID" evidence="2">
    <location>
        <begin position="8"/>
        <end position="96"/>
    </location>
</feature>
<dbReference type="Pfam" id="PF00640">
    <property type="entry name" value="PID"/>
    <property type="match status" value="1"/>
</dbReference>
<dbReference type="Proteomes" id="UP001519460">
    <property type="component" value="Unassembled WGS sequence"/>
</dbReference>
<gene>
    <name evidence="3" type="ORF">BaRGS_00037891</name>
</gene>
<sequence>EQLVHNTIRQIMAARAIHNVFKMTESTMSVTSEGIRLIDPSSNTVRVEFSLQDVSFWAAHAENNRLLGFITRNRSNSPAAAKAGPPALSFACHVFETNSTSEDERKKGLTPQKPKMTPVLSDKALLLETINQLDDHEDSAEDLPISPDGRFLLLSTDSDPSSPTSPTFQIGDKGAAGDTEAADAENPDSESEA</sequence>
<dbReference type="InterPro" id="IPR047181">
    <property type="entry name" value="DP13A/B"/>
</dbReference>
<dbReference type="PANTHER" id="PTHR46415:SF2">
    <property type="entry name" value="BETA, PUTATIVE-RELATED"/>
    <property type="match status" value="1"/>
</dbReference>
<feature type="compositionally biased region" description="Low complexity" evidence="1">
    <location>
        <begin position="152"/>
        <end position="179"/>
    </location>
</feature>
<dbReference type="SUPFAM" id="SSF50729">
    <property type="entry name" value="PH domain-like"/>
    <property type="match status" value="1"/>
</dbReference>
<dbReference type="PANTHER" id="PTHR46415">
    <property type="entry name" value="ADAPTOR PROTEIN, PHOSPHOTYROSINE INTERACTION, PH DOMAIN AND LEUCINE ZIPPER-CONTAINING 2"/>
    <property type="match status" value="1"/>
</dbReference>
<protein>
    <recommendedName>
        <fullName evidence="2">PID domain-containing protein</fullName>
    </recommendedName>
</protein>
<dbReference type="InterPro" id="IPR011993">
    <property type="entry name" value="PH-like_dom_sf"/>
</dbReference>
<evidence type="ECO:0000313" key="4">
    <source>
        <dbReference type="Proteomes" id="UP001519460"/>
    </source>
</evidence>
<feature type="region of interest" description="Disordered" evidence="1">
    <location>
        <begin position="135"/>
        <end position="193"/>
    </location>
</feature>
<keyword evidence="4" id="KW-1185">Reference proteome</keyword>
<dbReference type="EMBL" id="JACVVK020000586">
    <property type="protein sequence ID" value="KAK7464556.1"/>
    <property type="molecule type" value="Genomic_DNA"/>
</dbReference>
<dbReference type="InterPro" id="IPR006020">
    <property type="entry name" value="PTB/PI_dom"/>
</dbReference>
<feature type="non-terminal residue" evidence="3">
    <location>
        <position position="1"/>
    </location>
</feature>